<reference evidence="7" key="2">
    <citation type="submission" date="2025-09" db="UniProtKB">
        <authorList>
            <consortium name="Ensembl"/>
        </authorList>
    </citation>
    <scope>IDENTIFICATION</scope>
</reference>
<feature type="signal peptide" evidence="5">
    <location>
        <begin position="1"/>
        <end position="18"/>
    </location>
</feature>
<dbReference type="GO" id="GO:0031404">
    <property type="term" value="F:chloride ion binding"/>
    <property type="evidence" value="ECO:0007669"/>
    <property type="project" value="Ensembl"/>
</dbReference>
<dbReference type="Pfam" id="PF00061">
    <property type="entry name" value="Lipocalin"/>
    <property type="match status" value="1"/>
</dbReference>
<comment type="subcellular location">
    <subcellularLocation>
        <location evidence="1">Secreted</location>
    </subcellularLocation>
</comment>
<proteinExistence type="inferred from homology"/>
<evidence type="ECO:0000256" key="2">
    <source>
        <dbReference type="ARBA" id="ARBA00006889"/>
    </source>
</evidence>
<sequence length="182" mass="19663">MKTLFLAISLSLVAALQAQDPSAADEESEDVSGKWYLKAMTADKGIPGKRLESVTPLTLTVLDGGNLEVTLLFSRVNGQCEELNVVLEKTDEPGKYSPYGGKHVIYLIRSSVKDHYILYCEGEVHGTSAGCAHGSSWSPAGRDAGNNQEALEDFKKVTRARGLSSERVFIPKQIETCSPGSD</sequence>
<evidence type="ECO:0000256" key="4">
    <source>
        <dbReference type="ARBA" id="ARBA00022729"/>
    </source>
</evidence>
<evidence type="ECO:0000256" key="5">
    <source>
        <dbReference type="SAM" id="SignalP"/>
    </source>
</evidence>
<dbReference type="GO" id="GO:0005615">
    <property type="term" value="C:extracellular space"/>
    <property type="evidence" value="ECO:0007669"/>
    <property type="project" value="Ensembl"/>
</dbReference>
<dbReference type="InterPro" id="IPR000566">
    <property type="entry name" value="Lipocln_cytosolic_FA-bd_dom"/>
</dbReference>
<dbReference type="Ensembl" id="ENSPSMT00000029179.1">
    <property type="protein sequence ID" value="ENSPSMP00000025176.1"/>
    <property type="gene ID" value="ENSPSMG00000017698.1"/>
</dbReference>
<dbReference type="GO" id="GO:0005102">
    <property type="term" value="F:signaling receptor binding"/>
    <property type="evidence" value="ECO:0007669"/>
    <property type="project" value="Ensembl"/>
</dbReference>
<organism evidence="7 8">
    <name type="scientific">Prolemur simus</name>
    <name type="common">Greater bamboo lemur</name>
    <name type="synonym">Hapalemur simus</name>
    <dbReference type="NCBI Taxonomy" id="1328070"/>
    <lineage>
        <taxon>Eukaryota</taxon>
        <taxon>Metazoa</taxon>
        <taxon>Chordata</taxon>
        <taxon>Craniata</taxon>
        <taxon>Vertebrata</taxon>
        <taxon>Euteleostomi</taxon>
        <taxon>Mammalia</taxon>
        <taxon>Eutheria</taxon>
        <taxon>Euarchontoglires</taxon>
        <taxon>Primates</taxon>
        <taxon>Strepsirrhini</taxon>
        <taxon>Lemuriformes</taxon>
        <taxon>Lemuridae</taxon>
        <taxon>Prolemur</taxon>
    </lineage>
</organism>
<evidence type="ECO:0000256" key="1">
    <source>
        <dbReference type="ARBA" id="ARBA00004613"/>
    </source>
</evidence>
<name>A0A8C9A5D7_PROSS</name>
<accession>A0A8C9A5D7</accession>
<protein>
    <submittedName>
        <fullName evidence="7">Lipocalin 1</fullName>
    </submittedName>
</protein>
<dbReference type="InterPro" id="IPR002450">
    <property type="entry name" value="von_Ebner_gland"/>
</dbReference>
<evidence type="ECO:0000313" key="7">
    <source>
        <dbReference type="Ensembl" id="ENSPSMP00000025176.1"/>
    </source>
</evidence>
<keyword evidence="3" id="KW-0964">Secreted</keyword>
<gene>
    <name evidence="7" type="primary">LCN1</name>
</gene>
<dbReference type="PRINTS" id="PR01175">
    <property type="entry name" value="VNEBNERGLAND"/>
</dbReference>
<dbReference type="InterPro" id="IPR002345">
    <property type="entry name" value="Lipocalin"/>
</dbReference>
<dbReference type="AlphaFoldDB" id="A0A8C9A5D7"/>
<dbReference type="InterPro" id="IPR012674">
    <property type="entry name" value="Calycin"/>
</dbReference>
<evidence type="ECO:0000259" key="6">
    <source>
        <dbReference type="Pfam" id="PF00061"/>
    </source>
</evidence>
<keyword evidence="8" id="KW-1185">Reference proteome</keyword>
<dbReference type="SUPFAM" id="SSF50814">
    <property type="entry name" value="Lipocalins"/>
    <property type="match status" value="1"/>
</dbReference>
<dbReference type="CDD" id="cd19414">
    <property type="entry name" value="lipocalin_1_3_4_13-like"/>
    <property type="match status" value="1"/>
</dbReference>
<dbReference type="GeneTree" id="ENSGT01050000244868"/>
<feature type="domain" description="Lipocalin/cytosolic fatty-acid binding" evidence="6">
    <location>
        <begin position="32"/>
        <end position="173"/>
    </location>
</feature>
<evidence type="ECO:0000256" key="3">
    <source>
        <dbReference type="ARBA" id="ARBA00022525"/>
    </source>
</evidence>
<dbReference type="PANTHER" id="PTHR11430">
    <property type="entry name" value="LIPOCALIN"/>
    <property type="match status" value="1"/>
</dbReference>
<feature type="chain" id="PRO_5034651378" evidence="5">
    <location>
        <begin position="19"/>
        <end position="182"/>
    </location>
</feature>
<dbReference type="PANTHER" id="PTHR11430:SF124">
    <property type="entry name" value="LIPOCALIN 1-LIKE PROTEIN 1-RELATED"/>
    <property type="match status" value="1"/>
</dbReference>
<dbReference type="Gene3D" id="2.40.128.20">
    <property type="match status" value="1"/>
</dbReference>
<dbReference type="GO" id="GO:0008270">
    <property type="term" value="F:zinc ion binding"/>
    <property type="evidence" value="ECO:0007669"/>
    <property type="project" value="Ensembl"/>
</dbReference>
<comment type="similarity">
    <text evidence="2">Belongs to the calycin superfamily. Lipocalin family.</text>
</comment>
<evidence type="ECO:0000313" key="8">
    <source>
        <dbReference type="Proteomes" id="UP000694414"/>
    </source>
</evidence>
<dbReference type="Proteomes" id="UP000694414">
    <property type="component" value="Unplaced"/>
</dbReference>
<keyword evidence="4 5" id="KW-0732">Signal</keyword>
<reference evidence="7" key="1">
    <citation type="submission" date="2025-08" db="UniProtKB">
        <authorList>
            <consortium name="Ensembl"/>
        </authorList>
    </citation>
    <scope>IDENTIFICATION</scope>
</reference>